<evidence type="ECO:0000256" key="3">
    <source>
        <dbReference type="ARBA" id="ARBA00030602"/>
    </source>
</evidence>
<feature type="non-terminal residue" evidence="5">
    <location>
        <position position="1"/>
    </location>
</feature>
<gene>
    <name evidence="5" type="ORF">INT44_004025</name>
</gene>
<dbReference type="InterPro" id="IPR013024">
    <property type="entry name" value="GGCT-like"/>
</dbReference>
<dbReference type="PANTHER" id="PTHR31544">
    <property type="entry name" value="AIG2-LIKE PROTEIN D"/>
    <property type="match status" value="1"/>
</dbReference>
<evidence type="ECO:0000256" key="2">
    <source>
        <dbReference type="ARBA" id="ARBA00022679"/>
    </source>
</evidence>
<dbReference type="Pfam" id="PF06094">
    <property type="entry name" value="GGACT"/>
    <property type="match status" value="1"/>
</dbReference>
<keyword evidence="2" id="KW-0808">Transferase</keyword>
<dbReference type="InterPro" id="IPR045038">
    <property type="entry name" value="AIG2-like"/>
</dbReference>
<proteinExistence type="inferred from homology"/>
<name>A0A8H7UMQ5_9FUNG</name>
<keyword evidence="6" id="KW-1185">Reference proteome</keyword>
<evidence type="ECO:0000313" key="5">
    <source>
        <dbReference type="EMBL" id="KAG2188885.1"/>
    </source>
</evidence>
<dbReference type="EMBL" id="JAEPRA010000001">
    <property type="protein sequence ID" value="KAG2188885.1"/>
    <property type="molecule type" value="Genomic_DNA"/>
</dbReference>
<evidence type="ECO:0000256" key="1">
    <source>
        <dbReference type="ARBA" id="ARBA00008861"/>
    </source>
</evidence>
<protein>
    <recommendedName>
        <fullName evidence="3">Putative gamma-glutamylcyclotransferase</fullName>
    </recommendedName>
</protein>
<reference evidence="5" key="1">
    <citation type="submission" date="2020-12" db="EMBL/GenBank/DDBJ databases">
        <title>Metabolic potential, ecology and presence of endohyphal bacteria is reflected in genomic diversity of Mucoromycotina.</title>
        <authorList>
            <person name="Muszewska A."/>
            <person name="Okrasinska A."/>
            <person name="Steczkiewicz K."/>
            <person name="Drgas O."/>
            <person name="Orlowska M."/>
            <person name="Perlinska-Lenart U."/>
            <person name="Aleksandrzak-Piekarczyk T."/>
            <person name="Szatraj K."/>
            <person name="Zielenkiewicz U."/>
            <person name="Pilsyk S."/>
            <person name="Malc E."/>
            <person name="Mieczkowski P."/>
            <person name="Kruszewska J.S."/>
            <person name="Biernat P."/>
            <person name="Pawlowska J."/>
        </authorList>
    </citation>
    <scope>NUCLEOTIDE SEQUENCE</scope>
    <source>
        <strain evidence="5">WA0000051536</strain>
    </source>
</reference>
<organism evidence="5 6">
    <name type="scientific">Umbelopsis vinacea</name>
    <dbReference type="NCBI Taxonomy" id="44442"/>
    <lineage>
        <taxon>Eukaryota</taxon>
        <taxon>Fungi</taxon>
        <taxon>Fungi incertae sedis</taxon>
        <taxon>Mucoromycota</taxon>
        <taxon>Mucoromycotina</taxon>
        <taxon>Umbelopsidomycetes</taxon>
        <taxon>Umbelopsidales</taxon>
        <taxon>Umbelopsidaceae</taxon>
        <taxon>Umbelopsis</taxon>
    </lineage>
</organism>
<feature type="domain" description="Gamma-glutamylcyclotransferase AIG2-like" evidence="4">
    <location>
        <begin position="24"/>
        <end position="179"/>
    </location>
</feature>
<dbReference type="Proteomes" id="UP000612746">
    <property type="component" value="Unassembled WGS sequence"/>
</dbReference>
<evidence type="ECO:0000259" key="4">
    <source>
        <dbReference type="Pfam" id="PF06094"/>
    </source>
</evidence>
<feature type="non-terminal residue" evidence="5">
    <location>
        <position position="204"/>
    </location>
</feature>
<dbReference type="GO" id="GO:0016740">
    <property type="term" value="F:transferase activity"/>
    <property type="evidence" value="ECO:0007669"/>
    <property type="project" value="UniProtKB-KW"/>
</dbReference>
<evidence type="ECO:0000313" key="6">
    <source>
        <dbReference type="Proteomes" id="UP000612746"/>
    </source>
</evidence>
<dbReference type="AlphaFoldDB" id="A0A8H7UMQ5"/>
<comment type="caution">
    <text evidence="5">The sequence shown here is derived from an EMBL/GenBank/DDBJ whole genome shotgun (WGS) entry which is preliminary data.</text>
</comment>
<sequence length="204" mass="22852">SHALTLSISRFPILLIPTPSMSAFFYGTLQSETVLLRVLCGAEVPNETLASKLKTLKLRPAVLKGYRRHALKGLDYPGVVKSVSAESSVLGLLCEGLNRHDILRLDAFEGDVSLLNNWIKMVLLSTCTLTDFGGQEYDRVTVTVSTIGTTEYPAIETNIPTKVYLWTAGNEHLEDREWELEKFIQGAQVQWMSDRCEFKMVDQL</sequence>
<dbReference type="InterPro" id="IPR036568">
    <property type="entry name" value="GGCT-like_sf"/>
</dbReference>
<accession>A0A8H7UMQ5</accession>
<dbReference type="OrthoDB" id="1044435at2759"/>
<dbReference type="InterPro" id="IPR009288">
    <property type="entry name" value="AIG2-like_dom"/>
</dbReference>
<dbReference type="Gene3D" id="3.10.490.10">
    <property type="entry name" value="Gamma-glutamyl cyclotransferase-like"/>
    <property type="match status" value="1"/>
</dbReference>
<dbReference type="SUPFAM" id="SSF110857">
    <property type="entry name" value="Gamma-glutamyl cyclotransferase-like"/>
    <property type="match status" value="1"/>
</dbReference>
<comment type="similarity">
    <text evidence="1">Belongs to the gamma-glutamylcyclotransferase family.</text>
</comment>
<dbReference type="PANTHER" id="PTHR31544:SF2">
    <property type="entry name" value="AIG2-LIKE PROTEIN D"/>
    <property type="match status" value="1"/>
</dbReference>
<dbReference type="CDD" id="cd06661">
    <property type="entry name" value="GGCT_like"/>
    <property type="match status" value="1"/>
</dbReference>